<dbReference type="Proteomes" id="UP000786989">
    <property type="component" value="Unassembled WGS sequence"/>
</dbReference>
<accession>A0A9D3A0C1</accession>
<dbReference type="EMBL" id="DYWI01000065">
    <property type="protein sequence ID" value="HJF65264.1"/>
    <property type="molecule type" value="Genomic_DNA"/>
</dbReference>
<reference evidence="5" key="2">
    <citation type="submission" date="2021-09" db="EMBL/GenBank/DDBJ databases">
        <authorList>
            <person name="Gilroy R."/>
        </authorList>
    </citation>
    <scope>NUCLEOTIDE SEQUENCE</scope>
    <source>
        <strain evidence="5">ChiGjej6B6-11269</strain>
    </source>
</reference>
<reference evidence="5" key="1">
    <citation type="journal article" date="2021" name="PeerJ">
        <title>Extensive microbial diversity within the chicken gut microbiome revealed by metagenomics and culture.</title>
        <authorList>
            <person name="Gilroy R."/>
            <person name="Ravi A."/>
            <person name="Getino M."/>
            <person name="Pursley I."/>
            <person name="Horton D.L."/>
            <person name="Alikhan N.F."/>
            <person name="Baker D."/>
            <person name="Gharbi K."/>
            <person name="Hall N."/>
            <person name="Watson M."/>
            <person name="Adriaenssens E.M."/>
            <person name="Foster-Nyarko E."/>
            <person name="Jarju S."/>
            <person name="Secka A."/>
            <person name="Antonio M."/>
            <person name="Oren A."/>
            <person name="Chaudhuri R.R."/>
            <person name="La Ragione R."/>
            <person name="Hildebrand F."/>
            <person name="Pallen M.J."/>
        </authorList>
    </citation>
    <scope>NUCLEOTIDE SEQUENCE</scope>
    <source>
        <strain evidence="5">ChiGjej6B6-11269</strain>
    </source>
</reference>
<evidence type="ECO:0000256" key="1">
    <source>
        <dbReference type="ARBA" id="ARBA00023015"/>
    </source>
</evidence>
<dbReference type="PROSITE" id="PS50949">
    <property type="entry name" value="HTH_GNTR"/>
    <property type="match status" value="1"/>
</dbReference>
<sequence>MTDDATAAANPLASFEIDYASGLPVWIQVKNRIAYLIGSGAFAVGDKLPTVRGLAVDLDISYNTVNRAYMDLEREGYITTRKGRGTFVAERNDIGATRATDSAIELVVDDMIRACANAGLADDDIVALVQARLDRKAYL</sequence>
<gene>
    <name evidence="5" type="ORF">K8U77_04000</name>
</gene>
<dbReference type="PANTHER" id="PTHR38445:SF7">
    <property type="entry name" value="GNTR-FAMILY TRANSCRIPTIONAL REGULATOR"/>
    <property type="match status" value="1"/>
</dbReference>
<dbReference type="AlphaFoldDB" id="A0A9D3A0C1"/>
<dbReference type="PANTHER" id="PTHR38445">
    <property type="entry name" value="HTH-TYPE TRANSCRIPTIONAL REPRESSOR YTRA"/>
    <property type="match status" value="1"/>
</dbReference>
<keyword evidence="2" id="KW-0238">DNA-binding</keyword>
<evidence type="ECO:0000259" key="4">
    <source>
        <dbReference type="PROSITE" id="PS50949"/>
    </source>
</evidence>
<evidence type="ECO:0000256" key="2">
    <source>
        <dbReference type="ARBA" id="ARBA00023125"/>
    </source>
</evidence>
<evidence type="ECO:0000313" key="6">
    <source>
        <dbReference type="Proteomes" id="UP000786989"/>
    </source>
</evidence>
<proteinExistence type="predicted"/>
<name>A0A9D3A0C1_9ACTN</name>
<dbReference type="GO" id="GO:0003677">
    <property type="term" value="F:DNA binding"/>
    <property type="evidence" value="ECO:0007669"/>
    <property type="project" value="UniProtKB-KW"/>
</dbReference>
<dbReference type="CDD" id="cd07377">
    <property type="entry name" value="WHTH_GntR"/>
    <property type="match status" value="1"/>
</dbReference>
<dbReference type="Gene3D" id="1.10.10.10">
    <property type="entry name" value="Winged helix-like DNA-binding domain superfamily/Winged helix DNA-binding domain"/>
    <property type="match status" value="1"/>
</dbReference>
<dbReference type="SMART" id="SM00345">
    <property type="entry name" value="HTH_GNTR"/>
    <property type="match status" value="1"/>
</dbReference>
<keyword evidence="3" id="KW-0804">Transcription</keyword>
<dbReference type="GO" id="GO:0003700">
    <property type="term" value="F:DNA-binding transcription factor activity"/>
    <property type="evidence" value="ECO:0007669"/>
    <property type="project" value="InterPro"/>
</dbReference>
<dbReference type="Pfam" id="PF00392">
    <property type="entry name" value="GntR"/>
    <property type="match status" value="1"/>
</dbReference>
<dbReference type="InterPro" id="IPR036390">
    <property type="entry name" value="WH_DNA-bd_sf"/>
</dbReference>
<keyword evidence="1" id="KW-0805">Transcription regulation</keyword>
<dbReference type="InterPro" id="IPR000524">
    <property type="entry name" value="Tscrpt_reg_HTH_GntR"/>
</dbReference>
<organism evidence="5 6">
    <name type="scientific">Slackia equolifaciens</name>
    <dbReference type="NCBI Taxonomy" id="498718"/>
    <lineage>
        <taxon>Bacteria</taxon>
        <taxon>Bacillati</taxon>
        <taxon>Actinomycetota</taxon>
        <taxon>Coriobacteriia</taxon>
        <taxon>Eggerthellales</taxon>
        <taxon>Eggerthellaceae</taxon>
        <taxon>Slackia</taxon>
    </lineage>
</organism>
<dbReference type="InterPro" id="IPR036388">
    <property type="entry name" value="WH-like_DNA-bd_sf"/>
</dbReference>
<dbReference type="SUPFAM" id="SSF46785">
    <property type="entry name" value="Winged helix' DNA-binding domain"/>
    <property type="match status" value="1"/>
</dbReference>
<feature type="domain" description="HTH gntR-type" evidence="4">
    <location>
        <begin position="23"/>
        <end position="91"/>
    </location>
</feature>
<evidence type="ECO:0000256" key="3">
    <source>
        <dbReference type="ARBA" id="ARBA00023163"/>
    </source>
</evidence>
<evidence type="ECO:0000313" key="5">
    <source>
        <dbReference type="EMBL" id="HJF65264.1"/>
    </source>
</evidence>
<comment type="caution">
    <text evidence="5">The sequence shown here is derived from an EMBL/GenBank/DDBJ whole genome shotgun (WGS) entry which is preliminary data.</text>
</comment>
<protein>
    <submittedName>
        <fullName evidence="5">GntR family transcriptional regulator</fullName>
    </submittedName>
</protein>